<dbReference type="EMBL" id="AP022560">
    <property type="protein sequence ID" value="BBW99194.1"/>
    <property type="molecule type" value="Genomic_DNA"/>
</dbReference>
<accession>A0AAD1H6M0</accession>
<dbReference type="SUPFAM" id="SSF56112">
    <property type="entry name" value="Protein kinase-like (PK-like)"/>
    <property type="match status" value="1"/>
</dbReference>
<gene>
    <name evidence="2" type="ORF">MMOR_01310</name>
</gene>
<dbReference type="Proteomes" id="UP000466681">
    <property type="component" value="Chromosome"/>
</dbReference>
<evidence type="ECO:0000259" key="1">
    <source>
        <dbReference type="Pfam" id="PF01636"/>
    </source>
</evidence>
<dbReference type="InterPro" id="IPR011009">
    <property type="entry name" value="Kinase-like_dom_sf"/>
</dbReference>
<evidence type="ECO:0000313" key="3">
    <source>
        <dbReference type="Proteomes" id="UP000466681"/>
    </source>
</evidence>
<dbReference type="Pfam" id="PF01636">
    <property type="entry name" value="APH"/>
    <property type="match status" value="1"/>
</dbReference>
<organism evidence="2 3">
    <name type="scientific">Mycolicibacterium moriokaense</name>
    <dbReference type="NCBI Taxonomy" id="39691"/>
    <lineage>
        <taxon>Bacteria</taxon>
        <taxon>Bacillati</taxon>
        <taxon>Actinomycetota</taxon>
        <taxon>Actinomycetes</taxon>
        <taxon>Mycobacteriales</taxon>
        <taxon>Mycobacteriaceae</taxon>
        <taxon>Mycolicibacterium</taxon>
    </lineage>
</organism>
<dbReference type="KEGG" id="mmor:MMOR_01310"/>
<dbReference type="PANTHER" id="PTHR23020:SF41">
    <property type="entry name" value="AMINOGLYCOSIDE PHOSPHOTRANSFERASE DOMAIN-CONTAINING PROTEIN"/>
    <property type="match status" value="1"/>
</dbReference>
<dbReference type="InterPro" id="IPR002575">
    <property type="entry name" value="Aminoglycoside_PTrfase"/>
</dbReference>
<dbReference type="InterPro" id="IPR052961">
    <property type="entry name" value="Oxido-Kinase-like_Enzymes"/>
</dbReference>
<protein>
    <submittedName>
        <fullName evidence="2">Aminoglycoside phosphotransferase</fullName>
    </submittedName>
</protein>
<reference evidence="2 3" key="1">
    <citation type="journal article" date="2019" name="Emerg. Microbes Infect.">
        <title>Comprehensive subspecies identification of 175 nontuberculous mycobacteria species based on 7547 genomic profiles.</title>
        <authorList>
            <person name="Matsumoto Y."/>
            <person name="Kinjo T."/>
            <person name="Motooka D."/>
            <person name="Nabeya D."/>
            <person name="Jung N."/>
            <person name="Uechi K."/>
            <person name="Horii T."/>
            <person name="Iida T."/>
            <person name="Fujita J."/>
            <person name="Nakamura S."/>
        </authorList>
    </citation>
    <scope>NUCLEOTIDE SEQUENCE [LARGE SCALE GENOMIC DNA]</scope>
    <source>
        <strain evidence="2 3">JCM 6375</strain>
    </source>
</reference>
<dbReference type="PANTHER" id="PTHR23020">
    <property type="entry name" value="UNCHARACTERIZED NUCLEAR HORMONE RECEPTOR-RELATED"/>
    <property type="match status" value="1"/>
</dbReference>
<keyword evidence="3" id="KW-1185">Reference proteome</keyword>
<sequence length="404" mass="44695">MPPTIGGPPSAGRGLQILGSLAPMAACTVVDGLRRTPVSADAAVPGRVEQITPAWLNRVLQPKLGGRRIESVSIERHSAGTSVRARMHLRYSAITESDDLPATLFIKSAPTFVTRIGNGLSGTAPTEAGFYNELRFKLELEAPYGYYSAFERYSCRTVHLLEDLAATRAATFCTPTTCISREQADEIVGQLARLHAAGANLDVVTRQKPAWLRTYPTWWHEAGSISMVRKYHLRGQRRADELGLTPRRLVGRGELLWSKFEASVDAHARLPRTLLHGDTHLGNWYITGDGNMGLCDWQCVSVGHWSRDLSYALSSALTIEQRRDWEGALIDTYLEQFSGLGGAAPSREHAWGLYRSQLPGALAMWTTTLNPPKFMPHMQPAEVSAEMLRRILTAIDDHDVLELR</sequence>
<name>A0AAD1H6M0_9MYCO</name>
<dbReference type="Gene3D" id="3.90.1200.10">
    <property type="match status" value="1"/>
</dbReference>
<evidence type="ECO:0000313" key="2">
    <source>
        <dbReference type="EMBL" id="BBW99194.1"/>
    </source>
</evidence>
<dbReference type="AlphaFoldDB" id="A0AAD1H6M0"/>
<proteinExistence type="predicted"/>
<feature type="domain" description="Aminoglycoside phosphotransferase" evidence="1">
    <location>
        <begin position="160"/>
        <end position="338"/>
    </location>
</feature>